<dbReference type="InterPro" id="IPR038261">
    <property type="entry name" value="GPP34-like_sf"/>
</dbReference>
<keyword evidence="3" id="KW-0446">Lipid-binding</keyword>
<accession>A0ABV8IVS7</accession>
<dbReference type="InterPro" id="IPR008628">
    <property type="entry name" value="GPP34-like"/>
</dbReference>
<evidence type="ECO:0000256" key="2">
    <source>
        <dbReference type="ARBA" id="ARBA00023034"/>
    </source>
</evidence>
<dbReference type="Gene3D" id="1.10.3630.10">
    <property type="entry name" value="yeast vps74-n-term truncation variant domain like"/>
    <property type="match status" value="1"/>
</dbReference>
<sequence length="216" mass="23151">MTSPPKLAPADDFYLAAHDGIGGRLLLSDRVLGVGLAAALLGELMFWRRLRPDGVLLHVVDATPTGDPASSAVLKRMAGGPGPYGAGQWIHYFAAEATELIERRLIVAGVMRLETKRRLLGAGTTSLVLTDPKSPGEPAARIRTHLSYNEDLDVADLMLAGLVLATGLDEFVLDTCNPRDRARLSDQFRRHLPPPLAHLVAQARNLTADAVPAAAR</sequence>
<protein>
    <submittedName>
        <fullName evidence="5">GPP34 family phosphoprotein</fullName>
    </submittedName>
</protein>
<evidence type="ECO:0000256" key="3">
    <source>
        <dbReference type="ARBA" id="ARBA00023121"/>
    </source>
</evidence>
<gene>
    <name evidence="5" type="ORF">ACFO0C_25755</name>
</gene>
<keyword evidence="2" id="KW-0333">Golgi apparatus</keyword>
<proteinExistence type="predicted"/>
<dbReference type="Proteomes" id="UP001595867">
    <property type="component" value="Unassembled WGS sequence"/>
</dbReference>
<evidence type="ECO:0000256" key="4">
    <source>
        <dbReference type="ARBA" id="ARBA00023136"/>
    </source>
</evidence>
<comment type="caution">
    <text evidence="5">The sequence shown here is derived from an EMBL/GenBank/DDBJ whole genome shotgun (WGS) entry which is preliminary data.</text>
</comment>
<keyword evidence="6" id="KW-1185">Reference proteome</keyword>
<organism evidence="5 6">
    <name type="scientific">Actinoplanes subglobosus</name>
    <dbReference type="NCBI Taxonomy" id="1547892"/>
    <lineage>
        <taxon>Bacteria</taxon>
        <taxon>Bacillati</taxon>
        <taxon>Actinomycetota</taxon>
        <taxon>Actinomycetes</taxon>
        <taxon>Micromonosporales</taxon>
        <taxon>Micromonosporaceae</taxon>
        <taxon>Actinoplanes</taxon>
    </lineage>
</organism>
<evidence type="ECO:0000313" key="5">
    <source>
        <dbReference type="EMBL" id="MFC4068347.1"/>
    </source>
</evidence>
<dbReference type="RefSeq" id="WP_378069247.1">
    <property type="nucleotide sequence ID" value="NZ_JBHSBL010000019.1"/>
</dbReference>
<keyword evidence="4" id="KW-0472">Membrane</keyword>
<evidence type="ECO:0000313" key="6">
    <source>
        <dbReference type="Proteomes" id="UP001595867"/>
    </source>
</evidence>
<reference evidence="6" key="1">
    <citation type="journal article" date="2019" name="Int. J. Syst. Evol. Microbiol.">
        <title>The Global Catalogue of Microorganisms (GCM) 10K type strain sequencing project: providing services to taxonomists for standard genome sequencing and annotation.</title>
        <authorList>
            <consortium name="The Broad Institute Genomics Platform"/>
            <consortium name="The Broad Institute Genome Sequencing Center for Infectious Disease"/>
            <person name="Wu L."/>
            <person name="Ma J."/>
        </authorList>
    </citation>
    <scope>NUCLEOTIDE SEQUENCE [LARGE SCALE GENOMIC DNA]</scope>
    <source>
        <strain evidence="6">TBRC 5832</strain>
    </source>
</reference>
<evidence type="ECO:0000256" key="1">
    <source>
        <dbReference type="ARBA" id="ARBA00004255"/>
    </source>
</evidence>
<name>A0ABV8IVS7_9ACTN</name>
<dbReference type="EMBL" id="JBHSBL010000019">
    <property type="protein sequence ID" value="MFC4068347.1"/>
    <property type="molecule type" value="Genomic_DNA"/>
</dbReference>
<dbReference type="Pfam" id="PF05719">
    <property type="entry name" value="GPP34"/>
    <property type="match status" value="1"/>
</dbReference>
<comment type="subcellular location">
    <subcellularLocation>
        <location evidence="1">Golgi apparatus membrane</location>
        <topology evidence="1">Peripheral membrane protein</topology>
        <orientation evidence="1">Cytoplasmic side</orientation>
    </subcellularLocation>
</comment>